<dbReference type="Proteomes" id="UP000261905">
    <property type="component" value="Unassembled WGS sequence"/>
</dbReference>
<keyword evidence="2" id="KW-1185">Reference proteome</keyword>
<organism evidence="1 2">
    <name type="scientific">Paenibacillus paeoniae</name>
    <dbReference type="NCBI Taxonomy" id="2292705"/>
    <lineage>
        <taxon>Bacteria</taxon>
        <taxon>Bacillati</taxon>
        <taxon>Bacillota</taxon>
        <taxon>Bacilli</taxon>
        <taxon>Bacillales</taxon>
        <taxon>Paenibacillaceae</taxon>
        <taxon>Paenibacillus</taxon>
    </lineage>
</organism>
<reference evidence="1 2" key="1">
    <citation type="submission" date="2018-08" db="EMBL/GenBank/DDBJ databases">
        <title>Paenibacillus sp. M4BSY-1, whole genome shotgun sequence.</title>
        <authorList>
            <person name="Tuo L."/>
        </authorList>
    </citation>
    <scope>NUCLEOTIDE SEQUENCE [LARGE SCALE GENOMIC DNA]</scope>
    <source>
        <strain evidence="1 2">M4BSY-1</strain>
    </source>
</reference>
<evidence type="ECO:0008006" key="3">
    <source>
        <dbReference type="Google" id="ProtNLM"/>
    </source>
</evidence>
<sequence length="75" mass="8373">MTLHTIMPLELVLQGIHNEEAEPMHEVTVKGIKMQVVPIAPGMGKIVRLLDCSLHDYLNPALMPGALIPYHTFEE</sequence>
<protein>
    <recommendedName>
        <fullName evidence="3">YlzJ-like protein</fullName>
    </recommendedName>
</protein>
<dbReference type="OrthoDB" id="1683573at2"/>
<gene>
    <name evidence="1" type="ORF">DX130_05870</name>
</gene>
<dbReference type="AlphaFoldDB" id="A0A371PK42"/>
<name>A0A371PK42_9BACL</name>
<comment type="caution">
    <text evidence="1">The sequence shown here is derived from an EMBL/GenBank/DDBJ whole genome shotgun (WGS) entry which is preliminary data.</text>
</comment>
<accession>A0A371PK42</accession>
<evidence type="ECO:0000313" key="2">
    <source>
        <dbReference type="Proteomes" id="UP000261905"/>
    </source>
</evidence>
<proteinExistence type="predicted"/>
<dbReference type="Pfam" id="PF14035">
    <property type="entry name" value="YlzJ"/>
    <property type="match status" value="1"/>
</dbReference>
<evidence type="ECO:0000313" key="1">
    <source>
        <dbReference type="EMBL" id="REK76566.1"/>
    </source>
</evidence>
<dbReference type="InterPro" id="IPR025619">
    <property type="entry name" value="YlzJ"/>
</dbReference>
<dbReference type="EMBL" id="QUBQ01000001">
    <property type="protein sequence ID" value="REK76566.1"/>
    <property type="molecule type" value="Genomic_DNA"/>
</dbReference>
<dbReference type="RefSeq" id="WP_116043579.1">
    <property type="nucleotide sequence ID" value="NZ_QUBQ01000001.1"/>
</dbReference>